<dbReference type="EMBL" id="JNBR01001476">
    <property type="protein sequence ID" value="OQR86882.1"/>
    <property type="molecule type" value="Genomic_DNA"/>
</dbReference>
<accession>A0A1V9YME3</accession>
<feature type="transmembrane region" description="Helical" evidence="1">
    <location>
        <begin position="290"/>
        <end position="311"/>
    </location>
</feature>
<keyword evidence="1" id="KW-1133">Transmembrane helix</keyword>
<evidence type="ECO:0000313" key="3">
    <source>
        <dbReference type="Proteomes" id="UP000243579"/>
    </source>
</evidence>
<name>A0A1V9YME3_ACHHY</name>
<dbReference type="AlphaFoldDB" id="A0A1V9YME3"/>
<feature type="transmembrane region" description="Helical" evidence="1">
    <location>
        <begin position="24"/>
        <end position="42"/>
    </location>
</feature>
<reference evidence="2 3" key="1">
    <citation type="journal article" date="2014" name="Genome Biol. Evol.">
        <title>The secreted proteins of Achlya hypogyna and Thraustotheca clavata identify the ancestral oomycete secretome and reveal gene acquisitions by horizontal gene transfer.</title>
        <authorList>
            <person name="Misner I."/>
            <person name="Blouin N."/>
            <person name="Leonard G."/>
            <person name="Richards T.A."/>
            <person name="Lane C.E."/>
        </authorList>
    </citation>
    <scope>NUCLEOTIDE SEQUENCE [LARGE SCALE GENOMIC DNA]</scope>
    <source>
        <strain evidence="2 3">ATCC 48635</strain>
    </source>
</reference>
<keyword evidence="1" id="KW-0812">Transmembrane</keyword>
<evidence type="ECO:0000313" key="2">
    <source>
        <dbReference type="EMBL" id="OQR86882.1"/>
    </source>
</evidence>
<organism evidence="2 3">
    <name type="scientific">Achlya hypogyna</name>
    <name type="common">Oomycete</name>
    <name type="synonym">Protoachlya hypogyna</name>
    <dbReference type="NCBI Taxonomy" id="1202772"/>
    <lineage>
        <taxon>Eukaryota</taxon>
        <taxon>Sar</taxon>
        <taxon>Stramenopiles</taxon>
        <taxon>Oomycota</taxon>
        <taxon>Saprolegniomycetes</taxon>
        <taxon>Saprolegniales</taxon>
        <taxon>Achlyaceae</taxon>
        <taxon>Achlya</taxon>
    </lineage>
</organism>
<sequence>MLVQVGPAGVDTTSVRQLRRHVVYFNKASIVFSFGFLLNLAVMPLKAYLTEPFPWAGLATPAIAVAVGANESFASYEAHALGFYRSRYNSSVFPPAALYAHDAEQDADILRLAVSPVTVDSFSFARLPGSPFYSRRARTSVRAFLTGQTNASSVALVELGMLVGQPSSVSGVWADVASDGMTYLYFAAQLDRGSRTWLYAKFAYRCGLTLVILHGMWAKYYRHYVQLRSNLEALGVGDDEKSSALEIVVGDPTALILQHTLVCVLFVIDFWCSMEIAGQSFVRLSQIQDLVTFAFAALYLSRTVWFAYLLLNVTGRLLRRLRLVQHIAQADPTSVAVAVLFSVGPVTYLQSLSGFFVDVYHFLFVLPLPSSKAENYKEDCFAASFYSLVIGFIPITYAFGQPVLVHLCRARTVQAVVRTVRRNTIVPVFTRHTFKTAHVYHHFGTVAYNDWKHRALFNLVLILNPARQGKTFVGGSIYALFQTHPHLQRNAAFSYRGSDCYVLAHQQDTIVSYRLSLCQCLHMSDPRIKLRAAADEAFGSIRLDDTDGTVLVRLGRGKCQWLL</sequence>
<keyword evidence="1" id="KW-0472">Membrane</keyword>
<feature type="transmembrane region" description="Helical" evidence="1">
    <location>
        <begin position="380"/>
        <end position="400"/>
    </location>
</feature>
<keyword evidence="3" id="KW-1185">Reference proteome</keyword>
<gene>
    <name evidence="2" type="ORF">ACHHYP_09762</name>
</gene>
<protein>
    <recommendedName>
        <fullName evidence="4">Transmembrane protein</fullName>
    </recommendedName>
</protein>
<dbReference type="OrthoDB" id="69698at2759"/>
<feature type="transmembrane region" description="Helical" evidence="1">
    <location>
        <begin position="256"/>
        <end position="278"/>
    </location>
</feature>
<dbReference type="Proteomes" id="UP000243579">
    <property type="component" value="Unassembled WGS sequence"/>
</dbReference>
<evidence type="ECO:0000256" key="1">
    <source>
        <dbReference type="SAM" id="Phobius"/>
    </source>
</evidence>
<proteinExistence type="predicted"/>
<evidence type="ECO:0008006" key="4">
    <source>
        <dbReference type="Google" id="ProtNLM"/>
    </source>
</evidence>
<comment type="caution">
    <text evidence="2">The sequence shown here is derived from an EMBL/GenBank/DDBJ whole genome shotgun (WGS) entry which is preliminary data.</text>
</comment>